<dbReference type="Pfam" id="PF00384">
    <property type="entry name" value="Molybdopterin"/>
    <property type="match status" value="1"/>
</dbReference>
<evidence type="ECO:0000256" key="2">
    <source>
        <dbReference type="ARBA" id="ARBA00022485"/>
    </source>
</evidence>
<dbReference type="NCBIfam" id="TIGR01409">
    <property type="entry name" value="TAT_signal_seq"/>
    <property type="match status" value="1"/>
</dbReference>
<dbReference type="InterPro" id="IPR019546">
    <property type="entry name" value="TAT_signal_bac_arc"/>
</dbReference>
<evidence type="ECO:0000313" key="12">
    <source>
        <dbReference type="Proteomes" id="UP000001350"/>
    </source>
</evidence>
<dbReference type="EMBL" id="CP001400">
    <property type="protein sequence ID" value="ACP37379.1"/>
    <property type="molecule type" value="Genomic_DNA"/>
</dbReference>
<dbReference type="CDD" id="cd02778">
    <property type="entry name" value="MopB_CT_Thiosulfate-R-like"/>
    <property type="match status" value="1"/>
</dbReference>
<dbReference type="Proteomes" id="UP000001350">
    <property type="component" value="Chromosome"/>
</dbReference>
<dbReference type="PANTHER" id="PTHR43742">
    <property type="entry name" value="TRIMETHYLAMINE-N-OXIDE REDUCTASE"/>
    <property type="match status" value="1"/>
</dbReference>
<keyword evidence="5" id="KW-0732">Signal</keyword>
<dbReference type="PANTHER" id="PTHR43742:SF9">
    <property type="entry name" value="TETRATHIONATE REDUCTASE SUBUNIT A"/>
    <property type="match status" value="1"/>
</dbReference>
<evidence type="ECO:0000259" key="10">
    <source>
        <dbReference type="PROSITE" id="PS51669"/>
    </source>
</evidence>
<evidence type="ECO:0000256" key="1">
    <source>
        <dbReference type="ARBA" id="ARBA00010312"/>
    </source>
</evidence>
<dbReference type="CDD" id="cd02755">
    <property type="entry name" value="MopB_Thiosulfate-R-like"/>
    <property type="match status" value="1"/>
</dbReference>
<accession>C3MV16</accession>
<feature type="domain" description="4Fe-4S Mo/W bis-MGD-type" evidence="10">
    <location>
        <begin position="83"/>
        <end position="143"/>
    </location>
</feature>
<name>C3MV16_SACI4</name>
<dbReference type="AlphaFoldDB" id="C3MV16"/>
<dbReference type="Pfam" id="PF10518">
    <property type="entry name" value="TAT_signal"/>
    <property type="match status" value="1"/>
</dbReference>
<dbReference type="KEGG" id="sia:M1425_0531"/>
<organism evidence="11 12">
    <name type="scientific">Saccharolobus islandicus (strain M.14.25 / Kamchatka #1)</name>
    <name type="common">Sulfolobus islandicus</name>
    <dbReference type="NCBI Taxonomy" id="427317"/>
    <lineage>
        <taxon>Archaea</taxon>
        <taxon>Thermoproteota</taxon>
        <taxon>Thermoprotei</taxon>
        <taxon>Sulfolobales</taxon>
        <taxon>Sulfolobaceae</taxon>
        <taxon>Saccharolobus</taxon>
    </lineage>
</organism>
<dbReference type="SUPFAM" id="SSF53706">
    <property type="entry name" value="Formate dehydrogenase/DMSO reductase, domains 1-3"/>
    <property type="match status" value="1"/>
</dbReference>
<evidence type="ECO:0000256" key="7">
    <source>
        <dbReference type="ARBA" id="ARBA00023004"/>
    </source>
</evidence>
<dbReference type="Gene3D" id="2.40.40.20">
    <property type="match status" value="1"/>
</dbReference>
<keyword evidence="2" id="KW-0004">4Fe-4S</keyword>
<evidence type="ECO:0000256" key="9">
    <source>
        <dbReference type="SAM" id="MobiDB-lite"/>
    </source>
</evidence>
<dbReference type="GO" id="GO:0043546">
    <property type="term" value="F:molybdopterin cofactor binding"/>
    <property type="evidence" value="ECO:0007669"/>
    <property type="project" value="InterPro"/>
</dbReference>
<sequence length="1070" mass="120944">MVLFNYCNYHFSHFLQKFLSLKWSNNMMAENKGLRLSRRDFLKASAAAGVVAGLAYFASKYNFNIFVTRDAVNDEELQPGWQYSYVPSICAFCSSTCDILVETEYKNGYMRALEIDGNPLSPLNEGKVCPRGRAGIFRTYNVDRLKTPLIRTGPKGTWSFREATWEEAINYIMQNIKQLNPQPYEFLLIGGGIPCANYKPYFIPFTLGTQIPNINGTPMQTCLFSDQVPIGFVIGGFDLHATDMMDDMTYSSLIVAWGTSGIPAGIFVNRAIRYAKGIENGAYVIAIDPRMSEAASKANLWIPAKPGSDLYIAMAIINYLIQNNYYDDEFVRYYTNAPFLAYKENDVVKLLEEDYDDGTVKAYYVYDEISGQIIEVPPFTNTNKYDVNGNFIKPALNAPQSLTYNGKQVQTVFQFLAQKVSNYTLEYAAQVADVPLSQLQELAFRIATMKPMTIITGLKGFFNDQAVQFRKAYATIMALTGNIDIRGGWVYSAVYREGIKKVVNAYNNMVSSGKTKLGILLQRPEVLEQLPVNELPGAFFAMFPIIYVYNNPSFWITGVPALSYAYNQVLKQQGKKPAGAYTLFEESGSYAAIKGQVTWNGQPYKPKVAMSYGGSPFNFKWDEYKQVLETTFYIMIDILPTEASLYADVILPDVTYLERDEFFWDDGPAMDRAIRGRWQTIPVLWPNTAYGLDLFIMFAYMLNPQAGDAYIQWMARFAGVPLDILKSVIQQEMPNYQQYLMKNNGYPQWGSFTAKAWREAQLSVLSEELNMPKEQILQTLRNNGVIVIKTVDDYFANHERIPWDLPAATPTGRIEIYSTILYYYVIQNYGYDPVWDPIIAEIPPNWNGGYAVEDGVYHSPPTPYNDPTFKPTPPELFFIEYKIPQFAYTSSADNPLLMAITSNSYHKDILMRAWINPTTAAQLGINEGDWIAIERWKLPNPDGSIPKLIVRAHLTQWIRPDTIGVPEPFGQRNPALTTATKAVNEFGNQPVSVMWAPGRNPLGGYHMNEQFTVRVRKATSDEIQAATQLASVQTPDTLPSQQAKVTTPNNSASQNDWEQYISYDNVSTLG</sequence>
<keyword evidence="8" id="KW-0411">Iron-sulfur</keyword>
<keyword evidence="4" id="KW-0479">Metal-binding</keyword>
<dbReference type="InterPro" id="IPR006963">
    <property type="entry name" value="Mopterin_OxRdtase_4Fe-4S_dom"/>
</dbReference>
<dbReference type="InterPro" id="IPR006657">
    <property type="entry name" value="MoPterin_dinucl-bd_dom"/>
</dbReference>
<keyword evidence="7" id="KW-0408">Iron</keyword>
<comment type="similarity">
    <text evidence="1">Belongs to the prokaryotic molybdopterin-containing oxidoreductase family.</text>
</comment>
<dbReference type="PROSITE" id="PS51669">
    <property type="entry name" value="4FE4S_MOW_BIS_MGD"/>
    <property type="match status" value="1"/>
</dbReference>
<dbReference type="GO" id="GO:0016491">
    <property type="term" value="F:oxidoreductase activity"/>
    <property type="evidence" value="ECO:0007669"/>
    <property type="project" value="UniProtKB-KW"/>
</dbReference>
<keyword evidence="6" id="KW-0560">Oxidoreductase</keyword>
<dbReference type="Gene3D" id="3.40.228.10">
    <property type="entry name" value="Dimethylsulfoxide Reductase, domain 2"/>
    <property type="match status" value="1"/>
</dbReference>
<gene>
    <name evidence="11" type="ordered locus">M1425_0531</name>
</gene>
<evidence type="ECO:0000256" key="3">
    <source>
        <dbReference type="ARBA" id="ARBA00022505"/>
    </source>
</evidence>
<dbReference type="InterPro" id="IPR050612">
    <property type="entry name" value="Prok_Mopterin_Oxidored"/>
</dbReference>
<dbReference type="HOGENOM" id="CLU_000422_13_3_2"/>
<feature type="region of interest" description="Disordered" evidence="9">
    <location>
        <begin position="1035"/>
        <end position="1058"/>
    </location>
</feature>
<evidence type="ECO:0000256" key="6">
    <source>
        <dbReference type="ARBA" id="ARBA00023002"/>
    </source>
</evidence>
<dbReference type="Pfam" id="PF01568">
    <property type="entry name" value="Molydop_binding"/>
    <property type="match status" value="1"/>
</dbReference>
<evidence type="ECO:0000256" key="5">
    <source>
        <dbReference type="ARBA" id="ARBA00022729"/>
    </source>
</evidence>
<dbReference type="GO" id="GO:0051539">
    <property type="term" value="F:4 iron, 4 sulfur cluster binding"/>
    <property type="evidence" value="ECO:0007669"/>
    <property type="project" value="UniProtKB-KW"/>
</dbReference>
<dbReference type="GO" id="GO:0046872">
    <property type="term" value="F:metal ion binding"/>
    <property type="evidence" value="ECO:0007669"/>
    <property type="project" value="UniProtKB-KW"/>
</dbReference>
<keyword evidence="3" id="KW-0500">Molybdenum</keyword>
<evidence type="ECO:0000313" key="11">
    <source>
        <dbReference type="EMBL" id="ACP37379.1"/>
    </source>
</evidence>
<dbReference type="InterPro" id="IPR006656">
    <property type="entry name" value="Mopterin_OxRdtase"/>
</dbReference>
<reference evidence="11 12" key="1">
    <citation type="journal article" date="2009" name="Proc. Natl. Acad. Sci. U.S.A.">
        <title>Biogeography of the Sulfolobus islandicus pan-genome.</title>
        <authorList>
            <person name="Reno M.L."/>
            <person name="Held N.L."/>
            <person name="Fields C.J."/>
            <person name="Burke P.V."/>
            <person name="Whitaker R.J."/>
        </authorList>
    </citation>
    <scope>NUCLEOTIDE SEQUENCE [LARGE SCALE GENOMIC DNA]</scope>
    <source>
        <strain evidence="12">M.14.25 / Kamchatka #1</strain>
    </source>
</reference>
<dbReference type="SMART" id="SM00926">
    <property type="entry name" value="Molybdop_Fe4S4"/>
    <property type="match status" value="1"/>
</dbReference>
<dbReference type="Pfam" id="PF04879">
    <property type="entry name" value="Molybdop_Fe4S4"/>
    <property type="match status" value="1"/>
</dbReference>
<protein>
    <submittedName>
        <fullName evidence="11">Molybdopterin oxidoreductase Fe4S4 region</fullName>
    </submittedName>
</protein>
<evidence type="ECO:0000256" key="8">
    <source>
        <dbReference type="ARBA" id="ARBA00023014"/>
    </source>
</evidence>
<dbReference type="InterPro" id="IPR009010">
    <property type="entry name" value="Asp_de-COase-like_dom_sf"/>
</dbReference>
<proteinExistence type="inferred from homology"/>
<dbReference type="Gene3D" id="3.30.200.210">
    <property type="match status" value="1"/>
</dbReference>
<dbReference type="Gene3D" id="3.40.50.740">
    <property type="match status" value="1"/>
</dbReference>
<evidence type="ECO:0000256" key="4">
    <source>
        <dbReference type="ARBA" id="ARBA00022723"/>
    </source>
</evidence>
<dbReference type="SUPFAM" id="SSF50692">
    <property type="entry name" value="ADC-like"/>
    <property type="match status" value="1"/>
</dbReference>